<name>A0A6A6VSH1_9PEZI</name>
<gene>
    <name evidence="1" type="ORF">EJ05DRAFT_505173</name>
</gene>
<dbReference type="EMBL" id="ML996584">
    <property type="protein sequence ID" value="KAF2753542.1"/>
    <property type="molecule type" value="Genomic_DNA"/>
</dbReference>
<evidence type="ECO:0000313" key="1">
    <source>
        <dbReference type="EMBL" id="KAF2753542.1"/>
    </source>
</evidence>
<keyword evidence="2" id="KW-1185">Reference proteome</keyword>
<proteinExistence type="predicted"/>
<dbReference type="RefSeq" id="XP_033595993.1">
    <property type="nucleotide sequence ID" value="XM_033747675.1"/>
</dbReference>
<dbReference type="Proteomes" id="UP000799437">
    <property type="component" value="Unassembled WGS sequence"/>
</dbReference>
<dbReference type="AlphaFoldDB" id="A0A6A6VSH1"/>
<dbReference type="OrthoDB" id="4510061at2759"/>
<protein>
    <submittedName>
        <fullName evidence="1">Uncharacterized protein</fullName>
    </submittedName>
</protein>
<evidence type="ECO:0000313" key="2">
    <source>
        <dbReference type="Proteomes" id="UP000799437"/>
    </source>
</evidence>
<organism evidence="1 2">
    <name type="scientific">Pseudovirgaria hyperparasitica</name>
    <dbReference type="NCBI Taxonomy" id="470096"/>
    <lineage>
        <taxon>Eukaryota</taxon>
        <taxon>Fungi</taxon>
        <taxon>Dikarya</taxon>
        <taxon>Ascomycota</taxon>
        <taxon>Pezizomycotina</taxon>
        <taxon>Dothideomycetes</taxon>
        <taxon>Dothideomycetes incertae sedis</taxon>
        <taxon>Acrospermales</taxon>
        <taxon>Acrospermaceae</taxon>
        <taxon>Pseudovirgaria</taxon>
    </lineage>
</organism>
<sequence length="163" mass="18579">MSDFRNLQYYISHNQVSPIAEEYYLEGYTLLRHCAAEAEAVLNRPFNATVSNPSGNSEREKSQLRSVIVDAAVRRFQCQRAYLRVHAALRWMNSRYAILQGRRPTVTHVPQLQAVDNQLRAEVAAITDEHVINTLQMQDSSQGKWLGEDPSLATIQHIANSQR</sequence>
<reference evidence="1" key="1">
    <citation type="journal article" date="2020" name="Stud. Mycol.">
        <title>101 Dothideomycetes genomes: a test case for predicting lifestyles and emergence of pathogens.</title>
        <authorList>
            <person name="Haridas S."/>
            <person name="Albert R."/>
            <person name="Binder M."/>
            <person name="Bloem J."/>
            <person name="Labutti K."/>
            <person name="Salamov A."/>
            <person name="Andreopoulos B."/>
            <person name="Baker S."/>
            <person name="Barry K."/>
            <person name="Bills G."/>
            <person name="Bluhm B."/>
            <person name="Cannon C."/>
            <person name="Castanera R."/>
            <person name="Culley D."/>
            <person name="Daum C."/>
            <person name="Ezra D."/>
            <person name="Gonzalez J."/>
            <person name="Henrissat B."/>
            <person name="Kuo A."/>
            <person name="Liang C."/>
            <person name="Lipzen A."/>
            <person name="Lutzoni F."/>
            <person name="Magnuson J."/>
            <person name="Mondo S."/>
            <person name="Nolan M."/>
            <person name="Ohm R."/>
            <person name="Pangilinan J."/>
            <person name="Park H.-J."/>
            <person name="Ramirez L."/>
            <person name="Alfaro M."/>
            <person name="Sun H."/>
            <person name="Tritt A."/>
            <person name="Yoshinaga Y."/>
            <person name="Zwiers L.-H."/>
            <person name="Turgeon B."/>
            <person name="Goodwin S."/>
            <person name="Spatafora J."/>
            <person name="Crous P."/>
            <person name="Grigoriev I."/>
        </authorList>
    </citation>
    <scope>NUCLEOTIDE SEQUENCE</scope>
    <source>
        <strain evidence="1">CBS 121739</strain>
    </source>
</reference>
<dbReference type="GeneID" id="54488729"/>
<accession>A0A6A6VSH1</accession>